<dbReference type="GeneID" id="30157472"/>
<accession>A0A1E3HIR1</accession>
<dbReference type="RefSeq" id="XP_018991771.1">
    <property type="nucleotide sequence ID" value="XM_019140620.1"/>
</dbReference>
<dbReference type="EMBL" id="AWGJ01000009">
    <property type="protein sequence ID" value="ODN76240.1"/>
    <property type="molecule type" value="Genomic_DNA"/>
</dbReference>
<protein>
    <submittedName>
        <fullName evidence="2">Uncharacterized protein</fullName>
    </submittedName>
</protein>
<proteinExistence type="predicted"/>
<dbReference type="Proteomes" id="UP000094065">
    <property type="component" value="Unassembled WGS sequence"/>
</dbReference>
<evidence type="ECO:0000313" key="2">
    <source>
        <dbReference type="EMBL" id="ODN76240.1"/>
    </source>
</evidence>
<reference evidence="2 3" key="1">
    <citation type="submission" date="2016-06" db="EMBL/GenBank/DDBJ databases">
        <title>Evolution of pathogenesis and genome organization in the Tremellales.</title>
        <authorList>
            <person name="Cuomo C."/>
            <person name="Litvintseva A."/>
            <person name="Heitman J."/>
            <person name="Chen Y."/>
            <person name="Sun S."/>
            <person name="Springer D."/>
            <person name="Dromer F."/>
            <person name="Young S."/>
            <person name="Zeng Q."/>
            <person name="Chapman S."/>
            <person name="Gujja S."/>
            <person name="Saif S."/>
            <person name="Birren B."/>
        </authorList>
    </citation>
    <scope>NUCLEOTIDE SEQUENCE [LARGE SCALE GENOMIC DNA]</scope>
    <source>
        <strain evidence="2 3">CBS 6039</strain>
    </source>
</reference>
<feature type="region of interest" description="Disordered" evidence="1">
    <location>
        <begin position="39"/>
        <end position="61"/>
    </location>
</feature>
<organism evidence="2 3">
    <name type="scientific">Cryptococcus amylolentus CBS 6039</name>
    <dbReference type="NCBI Taxonomy" id="1295533"/>
    <lineage>
        <taxon>Eukaryota</taxon>
        <taxon>Fungi</taxon>
        <taxon>Dikarya</taxon>
        <taxon>Basidiomycota</taxon>
        <taxon>Agaricomycotina</taxon>
        <taxon>Tremellomycetes</taxon>
        <taxon>Tremellales</taxon>
        <taxon>Cryptococcaceae</taxon>
        <taxon>Cryptococcus</taxon>
    </lineage>
</organism>
<dbReference type="AlphaFoldDB" id="A0A1E3HIR1"/>
<sequence length="161" mass="17896">MRVTVTPANAAMCIHDWVLQIPKDQPRTKSLHPVVATATATNSLSPRGSHAPDEDYSVDGKEDNVAEGHHEAVHEDLGYHDADATLLRLLHCTQSINSIKLNVAAVVDLWESQRSLGINNYDTPRDKNSTPTYELSRRWRMREKSSGMSIAISMVLQPRGI</sequence>
<name>A0A1E3HIR1_9TREE</name>
<comment type="caution">
    <text evidence="2">The sequence shown here is derived from an EMBL/GenBank/DDBJ whole genome shotgun (WGS) entry which is preliminary data.</text>
</comment>
<evidence type="ECO:0000313" key="3">
    <source>
        <dbReference type="Proteomes" id="UP000094065"/>
    </source>
</evidence>
<gene>
    <name evidence="2" type="ORF">L202_06163</name>
</gene>
<evidence type="ECO:0000256" key="1">
    <source>
        <dbReference type="SAM" id="MobiDB-lite"/>
    </source>
</evidence>
<feature type="compositionally biased region" description="Basic and acidic residues" evidence="1">
    <location>
        <begin position="50"/>
        <end position="61"/>
    </location>
</feature>
<keyword evidence="3" id="KW-1185">Reference proteome</keyword>